<dbReference type="InterPro" id="IPR016197">
    <property type="entry name" value="Chromo-like_dom_sf"/>
</dbReference>
<dbReference type="PROSITE" id="PS50013">
    <property type="entry name" value="CHROMO_2"/>
    <property type="match status" value="1"/>
</dbReference>
<evidence type="ECO:0000256" key="3">
    <source>
        <dbReference type="ARBA" id="ARBA00023242"/>
    </source>
</evidence>
<dbReference type="Pfam" id="PF00385">
    <property type="entry name" value="Chromo"/>
    <property type="match status" value="1"/>
</dbReference>
<feature type="region of interest" description="Disordered" evidence="4">
    <location>
        <begin position="1"/>
        <end position="20"/>
    </location>
</feature>
<dbReference type="InterPro" id="IPR000953">
    <property type="entry name" value="Chromo/chromo_shadow_dom"/>
</dbReference>
<feature type="compositionally biased region" description="Polar residues" evidence="4">
    <location>
        <begin position="345"/>
        <end position="361"/>
    </location>
</feature>
<dbReference type="EMBL" id="JAIBSC010000010">
    <property type="protein sequence ID" value="KAH1909920.1"/>
    <property type="molecule type" value="Genomic_DNA"/>
</dbReference>
<protein>
    <recommendedName>
        <fullName evidence="5">Chromo domain-containing protein</fullName>
    </recommendedName>
</protein>
<evidence type="ECO:0000259" key="5">
    <source>
        <dbReference type="PROSITE" id="PS50013"/>
    </source>
</evidence>
<dbReference type="Proteomes" id="UP000813423">
    <property type="component" value="Unassembled WGS sequence"/>
</dbReference>
<reference evidence="6" key="1">
    <citation type="submission" date="2021-08" db="EMBL/GenBank/DDBJ databases">
        <title>Global Aspergillus fumigatus from environmental and clinical sources.</title>
        <authorList>
            <person name="Barber A."/>
            <person name="Sae-Ong T."/>
        </authorList>
    </citation>
    <scope>NUCLEOTIDE SEQUENCE</scope>
    <source>
        <strain evidence="6">NRZ-2016-071</strain>
    </source>
</reference>
<feature type="compositionally biased region" description="Polar residues" evidence="4">
    <location>
        <begin position="251"/>
        <end position="263"/>
    </location>
</feature>
<comment type="subunit">
    <text evidence="2">Component of the NuA4 histone acetyltransferase complex.</text>
</comment>
<dbReference type="SMART" id="SM00298">
    <property type="entry name" value="CHROMO"/>
    <property type="match status" value="1"/>
</dbReference>
<feature type="compositionally biased region" description="Basic residues" evidence="4">
    <location>
        <begin position="99"/>
        <end position="111"/>
    </location>
</feature>
<feature type="region of interest" description="Disordered" evidence="4">
    <location>
        <begin position="251"/>
        <end position="312"/>
    </location>
</feature>
<dbReference type="GO" id="GO:0006338">
    <property type="term" value="P:chromatin remodeling"/>
    <property type="evidence" value="ECO:0007669"/>
    <property type="project" value="UniProtKB-ARBA"/>
</dbReference>
<evidence type="ECO:0000313" key="7">
    <source>
        <dbReference type="Proteomes" id="UP000813423"/>
    </source>
</evidence>
<feature type="region of interest" description="Disordered" evidence="4">
    <location>
        <begin position="771"/>
        <end position="802"/>
    </location>
</feature>
<feature type="compositionally biased region" description="Polar residues" evidence="4">
    <location>
        <begin position="369"/>
        <end position="378"/>
    </location>
</feature>
<feature type="domain" description="Chromo" evidence="5">
    <location>
        <begin position="21"/>
        <end position="79"/>
    </location>
</feature>
<organism evidence="6 7">
    <name type="scientific">Aspergillus fumigatus</name>
    <name type="common">Neosartorya fumigata</name>
    <dbReference type="NCBI Taxonomy" id="746128"/>
    <lineage>
        <taxon>Eukaryota</taxon>
        <taxon>Fungi</taxon>
        <taxon>Dikarya</taxon>
        <taxon>Ascomycota</taxon>
        <taxon>Pezizomycotina</taxon>
        <taxon>Eurotiomycetes</taxon>
        <taxon>Eurotiomycetidae</taxon>
        <taxon>Eurotiales</taxon>
        <taxon>Aspergillaceae</taxon>
        <taxon>Aspergillus</taxon>
        <taxon>Aspergillus subgen. Fumigati</taxon>
    </lineage>
</organism>
<comment type="subcellular location">
    <subcellularLocation>
        <location evidence="1">Nucleus</location>
    </subcellularLocation>
</comment>
<feature type="region of interest" description="Disordered" evidence="4">
    <location>
        <begin position="96"/>
        <end position="202"/>
    </location>
</feature>
<name>A0A9P8NPL2_ASPFM</name>
<dbReference type="Gene3D" id="2.40.50.40">
    <property type="match status" value="1"/>
</dbReference>
<keyword evidence="3" id="KW-0539">Nucleus</keyword>
<feature type="region of interest" description="Disordered" evidence="4">
    <location>
        <begin position="1169"/>
        <end position="1223"/>
    </location>
</feature>
<feature type="compositionally biased region" description="Polar residues" evidence="4">
    <location>
        <begin position="722"/>
        <end position="740"/>
    </location>
</feature>
<feature type="compositionally biased region" description="Polar residues" evidence="4">
    <location>
        <begin position="153"/>
        <end position="175"/>
    </location>
</feature>
<feature type="compositionally biased region" description="Polar residues" evidence="4">
    <location>
        <begin position="289"/>
        <end position="299"/>
    </location>
</feature>
<feature type="region of interest" description="Disordered" evidence="4">
    <location>
        <begin position="709"/>
        <end position="744"/>
    </location>
</feature>
<feature type="compositionally biased region" description="Polar residues" evidence="4">
    <location>
        <begin position="787"/>
        <end position="799"/>
    </location>
</feature>
<dbReference type="CDD" id="cd18966">
    <property type="entry name" value="chromodomain"/>
    <property type="match status" value="1"/>
</dbReference>
<evidence type="ECO:0000313" key="6">
    <source>
        <dbReference type="EMBL" id="KAH1909920.1"/>
    </source>
</evidence>
<evidence type="ECO:0000256" key="4">
    <source>
        <dbReference type="SAM" id="MobiDB-lite"/>
    </source>
</evidence>
<accession>A0A9P8NPL2</accession>
<proteinExistence type="predicted"/>
<evidence type="ECO:0000256" key="1">
    <source>
        <dbReference type="ARBA" id="ARBA00004123"/>
    </source>
</evidence>
<evidence type="ECO:0000256" key="2">
    <source>
        <dbReference type="ARBA" id="ARBA00011353"/>
    </source>
</evidence>
<dbReference type="SUPFAM" id="SSF54160">
    <property type="entry name" value="Chromo domain-like"/>
    <property type="match status" value="1"/>
</dbReference>
<gene>
    <name evidence="6" type="ORF">KXV57_000335</name>
</gene>
<dbReference type="GO" id="GO:0005634">
    <property type="term" value="C:nucleus"/>
    <property type="evidence" value="ECO:0007669"/>
    <property type="project" value="UniProtKB-SubCell"/>
</dbReference>
<dbReference type="AlphaFoldDB" id="A0A9P8NPL2"/>
<feature type="region of interest" description="Disordered" evidence="4">
    <location>
        <begin position="345"/>
        <end position="403"/>
    </location>
</feature>
<dbReference type="InterPro" id="IPR051219">
    <property type="entry name" value="Heterochromatin_chromo-domain"/>
</dbReference>
<dbReference type="InterPro" id="IPR023780">
    <property type="entry name" value="Chromo_domain"/>
</dbReference>
<feature type="region of interest" description="Disordered" evidence="4">
    <location>
        <begin position="645"/>
        <end position="676"/>
    </location>
</feature>
<sequence>MSDDDDISITSTAPSEQESEYEVETILAELEFDDGIKYLVKWANYPIERCTWEPPESFCNEQTLIDWNKKKNSIAEGKRPAFDLVSFENHLAALERAKHDRKQRRAAKRRRLGLDGAPQSHPAAESPSSNNVPDPRIPGDTGFNDIEVDRSKASSGQTPRTNASTGSAQLQTQQLPKRPPPPVLFGTAPAPTRPKRMNSSETPKLFNLSTRWKYEKAKTYEPPPDVNKLQLIRPSDWPARTGLTATKTGLYSVNRPSTENDANTARLGSHKVVSPTRDDSSSAKLGTYDVSSPNESDLSSVKAGSHDLNSSKQSNASLVNLGLYNVSSPKSVTWGRLATNNVNGSHGISDSALDPQSQDVSSPMDLDSVNETQGQISQTREDWALSSPKRVQDGSYKPNDSIPDTYRPACGADTWIPARPLQDSWCASHDSVKPDTIPPIHRQELEDYPIRKLPTREPKPGAYIVKSQQQYFWNPGELLVYLYYGLEKKEIGSARLCGLSPESRSRLMSTKRGSRINIWFQHTCNLEEYNVLCENTRNNHKYSDAWLEGFDDTEPSIYRIGEELRRNELVAISYPAPDSRMSNVLLAYSPKSSDFAFLNADSAHFRTSEDVFLNVAVRSQLRGFDTITARRERKRLHAGSRKPVPFALINTSDPPSRATPTGALATRPRSVGVPDVSAPEAARPVNDMSNHPIHISRDSDVLLPKASAAPDVAKPSDAANHLGSTNTTSVTPELSTQHSGADNLHAAPQNTLRELELVNVAVQDPAQQTGELLSTSQVPLPKHRTPQAATETSPITSEARTAPEAAPGFPRLGRHDASMAQSIAGNVKSPSQPSENILDLDAVFKEQFGVTYDLLATVNDAEKPTKAQVFYLMFPAGSEVVQEEYEVMHEFLRRHNAVTYSNRLPEDWERFARTIHKGVVLAHESFMNYHALPFIKDLIHRNVSFWSLSLRTPLQYADHPTYFQRLFPHGGVILITEDFMLRDPDATLIILAWLKDWIKQKFPGSWKIMFRPNILDWLLKQSESKDPFRQGIWLSMYALILQLNSRVASTERTSGNNLSGASGEHNEDPVISLDAIPLYGSPTEDDDADIHKGLTQEQRNADHLGEFFAGWAIVNNHRFRRFVMLTAVKPLPRWEAWQHIEIRYGAKDFMKTFKVEYKTYWDKVKPRLGKPGLSSEAKSQNHNPAYTPRTPGANGPSADGLDVSRAGEFSHGPSRLKYPQPYQ</sequence>
<comment type="caution">
    <text evidence="6">The sequence shown here is derived from an EMBL/GenBank/DDBJ whole genome shotgun (WGS) entry which is preliminary data.</text>
</comment>
<dbReference type="PANTHER" id="PTHR22812">
    <property type="entry name" value="CHROMOBOX PROTEIN"/>
    <property type="match status" value="1"/>
</dbReference>